<keyword evidence="4" id="KW-1185">Reference proteome</keyword>
<evidence type="ECO:0000313" key="4">
    <source>
        <dbReference type="Proteomes" id="UP000293925"/>
    </source>
</evidence>
<evidence type="ECO:0000256" key="1">
    <source>
        <dbReference type="SAM" id="MobiDB-lite"/>
    </source>
</evidence>
<organism evidence="3 4">
    <name type="scientific">Pedobacter psychrodurus</name>
    <dbReference type="NCBI Taxonomy" id="2530456"/>
    <lineage>
        <taxon>Bacteria</taxon>
        <taxon>Pseudomonadati</taxon>
        <taxon>Bacteroidota</taxon>
        <taxon>Sphingobacteriia</taxon>
        <taxon>Sphingobacteriales</taxon>
        <taxon>Sphingobacteriaceae</taxon>
        <taxon>Pedobacter</taxon>
    </lineage>
</organism>
<feature type="region of interest" description="Disordered" evidence="1">
    <location>
        <begin position="1423"/>
        <end position="1445"/>
    </location>
</feature>
<evidence type="ECO:0008006" key="5">
    <source>
        <dbReference type="Google" id="ProtNLM"/>
    </source>
</evidence>
<gene>
    <name evidence="3" type="ORF">EZ456_13500</name>
</gene>
<feature type="chain" id="PRO_5021028792" description="TANFOR domain-containing protein" evidence="2">
    <location>
        <begin position="33"/>
        <end position="2459"/>
    </location>
</feature>
<evidence type="ECO:0000256" key="2">
    <source>
        <dbReference type="SAM" id="SignalP"/>
    </source>
</evidence>
<dbReference type="EMBL" id="SJSO01000010">
    <property type="protein sequence ID" value="TCD26309.1"/>
    <property type="molecule type" value="Genomic_DNA"/>
</dbReference>
<feature type="signal peptide" evidence="2">
    <location>
        <begin position="1"/>
        <end position="32"/>
    </location>
</feature>
<keyword evidence="2" id="KW-0732">Signal</keyword>
<feature type="compositionally biased region" description="Pro residues" evidence="1">
    <location>
        <begin position="1432"/>
        <end position="1443"/>
    </location>
</feature>
<comment type="caution">
    <text evidence="3">The sequence shown here is derived from an EMBL/GenBank/DDBJ whole genome shotgun (WGS) entry which is preliminary data.</text>
</comment>
<sequence length="2459" mass="269312">MTKFYPIIKRFKRSAALLLIAILTMVSNGLFAQAQVNINVTVTPPYSPFYADYAGTNASKVLLIVQNLTSTQKKIKLTGQLSGDNGIKISTKSTYVPLQPIILNPNETKQLNGLALKDIFDLNTLNVYGIDKVKLVQTSRLPEGNYTFCIQAVDMTTNQVISTGAPLGCSFISIIYPDAPVLINPSANSSIPAFTGQSFVWGNNLPQSITVMYQFQVAEMPDERKDPNQILNATSWLKIDRTIVNSISTTLLPSDPPLIEGKRYAWRVIASDPSGKIIFKNNGISRANEFRYGEKPYITSILQLNTPQANLRFKKLDDLVFDWSFADNTSKNDNVGFYDGPVAMKQNNFSNNAKYELHITKVKNAEDLAAEKKANLTKGLGGNKQNAPKDNGILIPVNKETIDFKSSPAMAAYIKDGNNYTWQVKHIATGVLSEERTFTVKSEKIITDYTIALSGTLQYNFYDNYATGFNKIKQDKALKLKLETQLQNAKSKPELMKIKAELDKNVVLTELEKGFPVANKNVQVLKVQLLAPVFKVTKSVKVMENGVEKIHSEEQDSIASVSDLLTYPYGAPIIPSATIVAIGKTDGMGNFKIDVPINQAQFRVAEPINISGKRYAFVEGLVVKIEDNHLSDPNWFVVPNANNTSITLNESIVEAYSYKVNAKLTTAAQRNYKGKLYLLRKTENVFNGEAQNIIGQTKDIPIYKSSAVLGVDIIKKSTQRFVVVGTSGINELDANNFSTTFSNLVSSVSANDAYTVFFEPTDELDALYFSPQTVSKIGGKTNAFEATTFQNKNLTETVSFGPKFISMNVSGRYTYNWKQPYGKTNIALPLPEGTELKLLKGNLSQKDFFKDGTILSDESIIATTTVKKNGEYSFKVGMQDYNTFNDGKTYNLVILVQSNQYYSKPYAIPYNQNEDIKLPELTATVQQYSFKSKLAVYNGPGNLTLVPGMDVYLCRKIGEDIPIGRPVNDGDPNKATYFKKIWERKNEKNQTEKYEIIDKTTSFGSAGKEGYFAFDRLVTPADINDKYYIFAEPISTSQDNYITQDAFSVTSVLNFEAQKQGHFTDEQTILTQDYNIGYLHVPVVPLAPYIDGAVYPSSNASTSVLSGVNVELFNMSGLANTATDSQIETYLKDKKPQQDFITGTNGRFLFENINTWLMSNWKLLRLTKNGFLVTYKKLNSGKPLVKGQRENLGKVYMDLPILLTTTVVDDKENKVAARIIVGDDFSWSDYKPESGISAILQSPKGKVAFTIIPVDRANYKTTVVTLDGISINKVVKFEVKKNTRNFIVRCYKKGTKITLASDVIVLNTNNYTQTKGTSLGKNFTTVEVAAGGSQFDLKIVPVDKNYTIAKTQAHADGLTDVVVDVEVEPAITVTITAKEVYGNWETKPLNGNFNAYVEGFDEDEYVKTSTKVIVASATPDVIGMPTDNKAPKTPPPVIPPVKPNEPEPIKVVKPIKIQKIGALKKATTTEMASVVPKNNNYYSAVQQNEMSGPNNNGFYEELVSPDGANQTHANEGYLLYDDVSATPNNNQPDHSISTAVFNETHTTITISRLPANRSFTIIGTKVDYIGGTQTINPGGVNAKVVLLFIKAPNMNVNSMYGFPIELTKAQPITQTQYKISGRLSPTGNVSESTLKRKYVDRKLEFTDILVNINQAPSGQEKDRFFTLANGMVFNQNDLEAVLFSKYDIKILDKGGLALSPQTATTASIFGKVGLYAASLAKGVETSSSDNVGDNNYLYLNNASASYALITALPADKKANNLYTFSTGKSDLATSQFLVSSNTRAKPKFIGADDISVTPDGNVMLTNTGISFLGTLTTDLAYTTNRDIQAKARFTLNENGFKSDNQQKITIKLNQWQLEAPIWTFGSEGLTLKGNLNALGLTFPFSNLKITRNKIGFGDFEVNSLKLLNAFPVTIKGSDVYTSFGYDKGYSKDKGAWSVSLLTKSGSTSLASLKGLPDLEPTDEIKINNINLYDTGNENDTRILLSDKQPAVTLNGIAKYKPSTVWGGSDFVTFRGDLNMDIPGFTGLDLVTYDLTYKAENGKLAHKHDVKFQNLGLDTKGIKVTFDGEQRFTNGELYLKGYLKDKDVAGKYKIDVELTKTKSETKLVVPKDTKIYLNEDEKSGSYLDKATGQSKVANNEWEYFTFGGDMTGANGIAPSPMSFTIKGDVVANSSAIGVNNMDAGGVKGLSIVYDFTQKALIGSGHLNQNTNFASLDLDAELKLGSSDWYIFSNGLADVKYTPFTGIGVGFMVGNATLSESQKNSFYKHFGGTDLPNATKTAFNDVKGVLLIVSAKMPIPLLPSFDLDLNPVAHCSFTHGLYAAAYLKANFSLKPEDIAISVGGRVGAFVKLSAGASIGLACAGINLGADAHADINGYLAPLKGEFSATMGLTFTLQGSAYVGAGVCNSSCETPCVSIGFTDICSPIPCVRVGFNKTLVLGVEAGVNNKGIFISNQSKTYQ</sequence>
<name>A0A4R0PZN7_9SPHI</name>
<proteinExistence type="predicted"/>
<accession>A0A4R0PZN7</accession>
<reference evidence="3 4" key="1">
    <citation type="submission" date="2019-02" db="EMBL/GenBank/DDBJ databases">
        <title>Pedobacter sp. RP-3-21 sp. nov., isolated from Arctic soil.</title>
        <authorList>
            <person name="Dahal R.H."/>
        </authorList>
    </citation>
    <scope>NUCLEOTIDE SEQUENCE [LARGE SCALE GENOMIC DNA]</scope>
    <source>
        <strain evidence="3 4">RP-3-21</strain>
    </source>
</reference>
<evidence type="ECO:0000313" key="3">
    <source>
        <dbReference type="EMBL" id="TCD26309.1"/>
    </source>
</evidence>
<protein>
    <recommendedName>
        <fullName evidence="5">TANFOR domain-containing protein</fullName>
    </recommendedName>
</protein>
<dbReference type="OrthoDB" id="1521695at2"/>
<dbReference type="Proteomes" id="UP000293925">
    <property type="component" value="Unassembled WGS sequence"/>
</dbReference>
<dbReference type="RefSeq" id="WP_131530984.1">
    <property type="nucleotide sequence ID" value="NZ_SJSO01000010.1"/>
</dbReference>